<dbReference type="PANTHER" id="PTHR46401">
    <property type="entry name" value="GLYCOSYLTRANSFERASE WBBK-RELATED"/>
    <property type="match status" value="1"/>
</dbReference>
<name>A0A0G1BEU2_9BACT</name>
<evidence type="ECO:0000256" key="1">
    <source>
        <dbReference type="ARBA" id="ARBA00022679"/>
    </source>
</evidence>
<keyword evidence="1" id="KW-0808">Transferase</keyword>
<protein>
    <recommendedName>
        <fullName evidence="2">Glycosyl transferase family 1 domain-containing protein</fullName>
    </recommendedName>
</protein>
<dbReference type="InterPro" id="IPR001296">
    <property type="entry name" value="Glyco_trans_1"/>
</dbReference>
<proteinExistence type="predicted"/>
<dbReference type="EMBL" id="LCEK01000017">
    <property type="protein sequence ID" value="KKS71900.1"/>
    <property type="molecule type" value="Genomic_DNA"/>
</dbReference>
<comment type="caution">
    <text evidence="3">The sequence shown here is derived from an EMBL/GenBank/DDBJ whole genome shotgun (WGS) entry which is preliminary data.</text>
</comment>
<sequence>MIIGIDVRPLMTIPRTGVGEFTFELLSHLFVSHPEHQYILFANAFRSHEALPFASQPQVTWVMTKIPNKLFHAAISVLQMPKLDRFVARRAGVKNIDVWFSPNLQFTALSKEVTHILTIHDLSFEHYPSFFSRKGRIWHPAVHPKKQITRANIIVVPSEHTKHDVIQTYHKNPDAVHVLAPGLCSHVAQAAGNATFGEIKKKYALPDTYMLYLGTLEPRKNIQGMLDAYQHSAYLRTKIPFIFAGSPGHNGERYMKQIEQTSGARYIGYIAETEKQALYSHARAFLYPSMYEGFGLPILEALACGTPVIASNRTSLPSVVGSGGILVNPLNIAQLQKAMEDLVTDDILHATLSKQGRAHAEHFSWQKAAGILNTICEQTI</sequence>
<dbReference type="GO" id="GO:0016757">
    <property type="term" value="F:glycosyltransferase activity"/>
    <property type="evidence" value="ECO:0007669"/>
    <property type="project" value="InterPro"/>
</dbReference>
<evidence type="ECO:0000259" key="2">
    <source>
        <dbReference type="Pfam" id="PF00534"/>
    </source>
</evidence>
<dbReference type="CDD" id="cd03809">
    <property type="entry name" value="GT4_MtfB-like"/>
    <property type="match status" value="1"/>
</dbReference>
<gene>
    <name evidence="3" type="ORF">UV42_C0017G0004</name>
</gene>
<evidence type="ECO:0000313" key="3">
    <source>
        <dbReference type="EMBL" id="KKS71900.1"/>
    </source>
</evidence>
<dbReference type="Proteomes" id="UP000033867">
    <property type="component" value="Unassembled WGS sequence"/>
</dbReference>
<accession>A0A0G1BEU2</accession>
<dbReference type="PANTHER" id="PTHR46401:SF2">
    <property type="entry name" value="GLYCOSYLTRANSFERASE WBBK-RELATED"/>
    <property type="match status" value="1"/>
</dbReference>
<dbReference type="SUPFAM" id="SSF53756">
    <property type="entry name" value="UDP-Glycosyltransferase/glycogen phosphorylase"/>
    <property type="match status" value="1"/>
</dbReference>
<dbReference type="Gene3D" id="3.40.50.2000">
    <property type="entry name" value="Glycogen Phosphorylase B"/>
    <property type="match status" value="2"/>
</dbReference>
<dbReference type="AlphaFoldDB" id="A0A0G1BEU2"/>
<evidence type="ECO:0000313" key="4">
    <source>
        <dbReference type="Proteomes" id="UP000033867"/>
    </source>
</evidence>
<feature type="domain" description="Glycosyl transferase family 1" evidence="2">
    <location>
        <begin position="200"/>
        <end position="358"/>
    </location>
</feature>
<organism evidence="3 4">
    <name type="scientific">Candidatus Magasanikbacteria bacterium GW2011_GWE2_42_7</name>
    <dbReference type="NCBI Taxonomy" id="1619052"/>
    <lineage>
        <taxon>Bacteria</taxon>
        <taxon>Candidatus Magasanikiibacteriota</taxon>
    </lineage>
</organism>
<reference evidence="3 4" key="1">
    <citation type="journal article" date="2015" name="Nature">
        <title>rRNA introns, odd ribosomes, and small enigmatic genomes across a large radiation of phyla.</title>
        <authorList>
            <person name="Brown C.T."/>
            <person name="Hug L.A."/>
            <person name="Thomas B.C."/>
            <person name="Sharon I."/>
            <person name="Castelle C.J."/>
            <person name="Singh A."/>
            <person name="Wilkins M.J."/>
            <person name="Williams K.H."/>
            <person name="Banfield J.F."/>
        </authorList>
    </citation>
    <scope>NUCLEOTIDE SEQUENCE [LARGE SCALE GENOMIC DNA]</scope>
</reference>
<dbReference type="Pfam" id="PF00534">
    <property type="entry name" value="Glycos_transf_1"/>
    <property type="match status" value="1"/>
</dbReference>